<protein>
    <submittedName>
        <fullName evidence="2">Alpha/beta hydrolase</fullName>
    </submittedName>
</protein>
<keyword evidence="1" id="KW-0732">Signal</keyword>
<dbReference type="InterPro" id="IPR050583">
    <property type="entry name" value="Mycobacterial_A85_antigen"/>
</dbReference>
<dbReference type="EMBL" id="JADKYU010000728">
    <property type="protein sequence ID" value="MBF4985385.1"/>
    <property type="molecule type" value="Genomic_DNA"/>
</dbReference>
<dbReference type="Proteomes" id="UP001194729">
    <property type="component" value="Unassembled WGS sequence"/>
</dbReference>
<dbReference type="PANTHER" id="PTHR48098">
    <property type="entry name" value="ENTEROCHELIN ESTERASE-RELATED"/>
    <property type="match status" value="1"/>
</dbReference>
<dbReference type="InterPro" id="IPR029058">
    <property type="entry name" value="AB_hydrolase_fold"/>
</dbReference>
<dbReference type="Pfam" id="PF00756">
    <property type="entry name" value="Esterase"/>
    <property type="match status" value="1"/>
</dbReference>
<dbReference type="SUPFAM" id="SSF53474">
    <property type="entry name" value="alpha/beta-Hydrolases"/>
    <property type="match status" value="1"/>
</dbReference>
<reference evidence="2 3" key="1">
    <citation type="submission" date="2020-11" db="EMBL/GenBank/DDBJ databases">
        <title>P. mediterranea TC4 genome.</title>
        <authorList>
            <person name="Molmeret M."/>
        </authorList>
    </citation>
    <scope>NUCLEOTIDE SEQUENCE [LARGE SCALE GENOMIC DNA]</scope>
    <source>
        <strain evidence="2 3">TC4</strain>
    </source>
</reference>
<evidence type="ECO:0000313" key="2">
    <source>
        <dbReference type="EMBL" id="MBF4985385.1"/>
    </source>
</evidence>
<dbReference type="InterPro" id="IPR000801">
    <property type="entry name" value="Esterase-like"/>
</dbReference>
<dbReference type="Gene3D" id="3.40.50.1820">
    <property type="entry name" value="alpha/beta hydrolase"/>
    <property type="match status" value="1"/>
</dbReference>
<feature type="chain" id="PRO_5045597661" evidence="1">
    <location>
        <begin position="22"/>
        <end position="313"/>
    </location>
</feature>
<gene>
    <name evidence="2" type="ORF">FNJ87_13955</name>
</gene>
<evidence type="ECO:0000256" key="1">
    <source>
        <dbReference type="SAM" id="SignalP"/>
    </source>
</evidence>
<feature type="signal peptide" evidence="1">
    <location>
        <begin position="1"/>
        <end position="21"/>
    </location>
</feature>
<keyword evidence="2" id="KW-0378">Hydrolase</keyword>
<proteinExistence type="predicted"/>
<evidence type="ECO:0000313" key="3">
    <source>
        <dbReference type="Proteomes" id="UP001194729"/>
    </source>
</evidence>
<sequence length="313" mass="36482">MKSILYYILLLLICTSCKNQSPTNVFTPVAVTNMGIFEIQNPIVQDTILYYNNFKSNYVDQRNLEIWLPQGYPLTNVDYKLLYMHDGQNVFNKSTSNYGKAWEIDEKMDSLSIINAIQPTIVVTTWSHPKKRMNEYMPQQPKELTQSKFAKSELKKKTGYDQLYSDQYLKFVTEEVLPFINANFQVSEEPKDNIIMGSSMGGLISLYAMIEYPNTFGNAGCFSTHWPVPYLGEAFIESLPETIPQAKNHRIYFDYGTETLDKEYEPYQKRVDSMFLHKGYTGINYKSLKFEGHEHDENYWRRRVAPSLVFLLN</sequence>
<accession>A0ABS0A7M2</accession>
<name>A0ABS0A7M2_9FLAO</name>
<dbReference type="PANTHER" id="PTHR48098:SF6">
    <property type="entry name" value="FERRI-BACILLIBACTIN ESTERASE BESA"/>
    <property type="match status" value="1"/>
</dbReference>
<keyword evidence="3" id="KW-1185">Reference proteome</keyword>
<dbReference type="GO" id="GO:0016787">
    <property type="term" value="F:hydrolase activity"/>
    <property type="evidence" value="ECO:0007669"/>
    <property type="project" value="UniProtKB-KW"/>
</dbReference>
<organism evidence="2 3">
    <name type="scientific">Nonlabens mediterrranea</name>
    <dbReference type="NCBI Taxonomy" id="1419947"/>
    <lineage>
        <taxon>Bacteria</taxon>
        <taxon>Pseudomonadati</taxon>
        <taxon>Bacteroidota</taxon>
        <taxon>Flavobacteriia</taxon>
        <taxon>Flavobacteriales</taxon>
        <taxon>Flavobacteriaceae</taxon>
        <taxon>Nonlabens</taxon>
    </lineage>
</organism>
<comment type="caution">
    <text evidence="2">The sequence shown here is derived from an EMBL/GenBank/DDBJ whole genome shotgun (WGS) entry which is preliminary data.</text>
</comment>